<name>A0A3N4LYR5_9PEZI</name>
<evidence type="ECO:0000256" key="1">
    <source>
        <dbReference type="SAM" id="MobiDB-lite"/>
    </source>
</evidence>
<reference evidence="2 3" key="1">
    <citation type="journal article" date="2018" name="Nat. Ecol. Evol.">
        <title>Pezizomycetes genomes reveal the molecular basis of ectomycorrhizal truffle lifestyle.</title>
        <authorList>
            <person name="Murat C."/>
            <person name="Payen T."/>
            <person name="Noel B."/>
            <person name="Kuo A."/>
            <person name="Morin E."/>
            <person name="Chen J."/>
            <person name="Kohler A."/>
            <person name="Krizsan K."/>
            <person name="Balestrini R."/>
            <person name="Da Silva C."/>
            <person name="Montanini B."/>
            <person name="Hainaut M."/>
            <person name="Levati E."/>
            <person name="Barry K.W."/>
            <person name="Belfiori B."/>
            <person name="Cichocki N."/>
            <person name="Clum A."/>
            <person name="Dockter R.B."/>
            <person name="Fauchery L."/>
            <person name="Guy J."/>
            <person name="Iotti M."/>
            <person name="Le Tacon F."/>
            <person name="Lindquist E.A."/>
            <person name="Lipzen A."/>
            <person name="Malagnac F."/>
            <person name="Mello A."/>
            <person name="Molinier V."/>
            <person name="Miyauchi S."/>
            <person name="Poulain J."/>
            <person name="Riccioni C."/>
            <person name="Rubini A."/>
            <person name="Sitrit Y."/>
            <person name="Splivallo R."/>
            <person name="Traeger S."/>
            <person name="Wang M."/>
            <person name="Zifcakova L."/>
            <person name="Wipf D."/>
            <person name="Zambonelli A."/>
            <person name="Paolocci F."/>
            <person name="Nowrousian M."/>
            <person name="Ottonello S."/>
            <person name="Baldrian P."/>
            <person name="Spatafora J.W."/>
            <person name="Henrissat B."/>
            <person name="Nagy L.G."/>
            <person name="Aury J.M."/>
            <person name="Wincker P."/>
            <person name="Grigoriev I.V."/>
            <person name="Bonfante P."/>
            <person name="Martin F.M."/>
        </authorList>
    </citation>
    <scope>NUCLEOTIDE SEQUENCE [LARGE SCALE GENOMIC DNA]</scope>
    <source>
        <strain evidence="2 3">ATCC MYA-4762</strain>
    </source>
</reference>
<feature type="compositionally biased region" description="Polar residues" evidence="1">
    <location>
        <begin position="1"/>
        <end position="23"/>
    </location>
</feature>
<dbReference type="EMBL" id="ML121530">
    <property type="protein sequence ID" value="RPB28056.1"/>
    <property type="molecule type" value="Genomic_DNA"/>
</dbReference>
<proteinExistence type="predicted"/>
<dbReference type="InParanoid" id="A0A3N4LYR5"/>
<evidence type="ECO:0000313" key="2">
    <source>
        <dbReference type="EMBL" id="RPB28056.1"/>
    </source>
</evidence>
<organism evidence="2 3">
    <name type="scientific">Terfezia boudieri ATCC MYA-4762</name>
    <dbReference type="NCBI Taxonomy" id="1051890"/>
    <lineage>
        <taxon>Eukaryota</taxon>
        <taxon>Fungi</taxon>
        <taxon>Dikarya</taxon>
        <taxon>Ascomycota</taxon>
        <taxon>Pezizomycotina</taxon>
        <taxon>Pezizomycetes</taxon>
        <taxon>Pezizales</taxon>
        <taxon>Pezizaceae</taxon>
        <taxon>Terfezia</taxon>
    </lineage>
</organism>
<dbReference type="OrthoDB" id="2801544at2759"/>
<dbReference type="Proteomes" id="UP000267821">
    <property type="component" value="Unassembled WGS sequence"/>
</dbReference>
<protein>
    <submittedName>
        <fullName evidence="2">Uncharacterized protein</fullName>
    </submittedName>
</protein>
<evidence type="ECO:0000313" key="3">
    <source>
        <dbReference type="Proteomes" id="UP000267821"/>
    </source>
</evidence>
<accession>A0A3N4LYR5</accession>
<feature type="region of interest" description="Disordered" evidence="1">
    <location>
        <begin position="1"/>
        <end position="36"/>
    </location>
</feature>
<keyword evidence="3" id="KW-1185">Reference proteome</keyword>
<gene>
    <name evidence="2" type="ORF">L211DRAFT_846028</name>
</gene>
<sequence>MDPTTTTAVTLSDGPTPSRSALPQQRKRRKLSVSHSAQSAPSLEATFLRLIDLLNTLEELCAVGTVDFTMPRRGMAGIDAPDGWLWLETPATKLKGDSVEAWLEALINRGYVRATYIMTSATTARARVYVLPEDIGKGLLPELDHSHKVMLKRLVGCLDISIRAWNGEPVETETKINMAPGLREAVSPTNELYYFDMKEVKFFRDPTYPELERRTRYSLRRSARNRTEADEHKSR</sequence>
<dbReference type="AlphaFoldDB" id="A0A3N4LYR5"/>